<evidence type="ECO:0000313" key="3">
    <source>
        <dbReference type="Proteomes" id="UP000037923"/>
    </source>
</evidence>
<comment type="caution">
    <text evidence="2">The sequence shown here is derived from an EMBL/GenBank/DDBJ whole genome shotgun (WGS) entry which is preliminary data.</text>
</comment>
<keyword evidence="1" id="KW-1133">Transmembrane helix</keyword>
<feature type="transmembrane region" description="Helical" evidence="1">
    <location>
        <begin position="129"/>
        <end position="150"/>
    </location>
</feature>
<dbReference type="Proteomes" id="UP000037923">
    <property type="component" value="Unassembled WGS sequence"/>
</dbReference>
<proteinExistence type="predicted"/>
<organism evidence="2 3">
    <name type="scientific">Leptomonas pyrrhocoris</name>
    <name type="common">Firebug parasite</name>
    <dbReference type="NCBI Taxonomy" id="157538"/>
    <lineage>
        <taxon>Eukaryota</taxon>
        <taxon>Discoba</taxon>
        <taxon>Euglenozoa</taxon>
        <taxon>Kinetoplastea</taxon>
        <taxon>Metakinetoplastina</taxon>
        <taxon>Trypanosomatida</taxon>
        <taxon>Trypanosomatidae</taxon>
        <taxon>Leishmaniinae</taxon>
        <taxon>Leptomonas</taxon>
    </lineage>
</organism>
<accession>A0A0M9FP23</accession>
<dbReference type="VEuPathDB" id="TriTrypDB:LpyrH10_40_0070"/>
<dbReference type="EMBL" id="LGTL01000040">
    <property type="protein sequence ID" value="KPA73165.1"/>
    <property type="molecule type" value="Genomic_DNA"/>
</dbReference>
<evidence type="ECO:0000313" key="2">
    <source>
        <dbReference type="EMBL" id="KPA73165.1"/>
    </source>
</evidence>
<protein>
    <submittedName>
        <fullName evidence="2">Uncharacterized protein</fullName>
    </submittedName>
</protein>
<sequence length="172" mass="19415">MLFLFSSVAFNESLLGASLSKYIYVVFSSSFYCFLVKTTRVLLLRCRLLLQMQRGAGDEERPDCKTVKQQAHRCVLPSWKGLTMQSNFLYAFNEAERIAFPSPVNIPSLTCTFFSPLPIPFPSQKMSSFLFLLFFFQPTIASSTAISALLHGHGVWLGSLRRDKSTSFLTSK</sequence>
<keyword evidence="1" id="KW-0812">Transmembrane</keyword>
<gene>
    <name evidence="2" type="ORF">ABB37_10067</name>
</gene>
<evidence type="ECO:0000256" key="1">
    <source>
        <dbReference type="SAM" id="Phobius"/>
    </source>
</evidence>
<dbReference type="GeneID" id="26910347"/>
<dbReference type="AlphaFoldDB" id="A0A0M9FP23"/>
<dbReference type="RefSeq" id="XP_015651604.1">
    <property type="nucleotide sequence ID" value="XM_015809801.1"/>
</dbReference>
<keyword evidence="3" id="KW-1185">Reference proteome</keyword>
<keyword evidence="1" id="KW-0472">Membrane</keyword>
<reference evidence="2 3" key="1">
    <citation type="submission" date="2015-07" db="EMBL/GenBank/DDBJ databases">
        <title>High-quality genome of monoxenous trypanosomatid Leptomonas pyrrhocoris.</title>
        <authorList>
            <person name="Flegontov P."/>
            <person name="Butenko A."/>
            <person name="Firsov S."/>
            <person name="Vlcek C."/>
            <person name="Logacheva M.D."/>
            <person name="Field M."/>
            <person name="Filatov D."/>
            <person name="Flegontova O."/>
            <person name="Gerasimov E."/>
            <person name="Jackson A.P."/>
            <person name="Kelly S."/>
            <person name="Opperdoes F."/>
            <person name="O'Reilly A."/>
            <person name="Votypka J."/>
            <person name="Yurchenko V."/>
            <person name="Lukes J."/>
        </authorList>
    </citation>
    <scope>NUCLEOTIDE SEQUENCE [LARGE SCALE GENOMIC DNA]</scope>
    <source>
        <strain evidence="2">H10</strain>
    </source>
</reference>
<name>A0A0M9FP23_LEPPY</name>
<feature type="transmembrane region" description="Helical" evidence="1">
    <location>
        <begin position="22"/>
        <end position="44"/>
    </location>
</feature>